<dbReference type="Proteomes" id="UP000481861">
    <property type="component" value="Unassembled WGS sequence"/>
</dbReference>
<dbReference type="SMART" id="SM00360">
    <property type="entry name" value="RRM"/>
    <property type="match status" value="1"/>
</dbReference>
<dbReference type="InterPro" id="IPR034228">
    <property type="entry name" value="Nop6_RRM"/>
</dbReference>
<dbReference type="EMBL" id="JAADJZ010000002">
    <property type="protein sequence ID" value="KAF2877009.1"/>
    <property type="molecule type" value="Genomic_DNA"/>
</dbReference>
<dbReference type="GO" id="GO:0005730">
    <property type="term" value="C:nucleolus"/>
    <property type="evidence" value="ECO:0007669"/>
    <property type="project" value="TreeGrafter"/>
</dbReference>
<dbReference type="GO" id="GO:0042274">
    <property type="term" value="P:ribosomal small subunit biogenesis"/>
    <property type="evidence" value="ECO:0007669"/>
    <property type="project" value="TreeGrafter"/>
</dbReference>
<dbReference type="PANTHER" id="PTHR23236:SF51">
    <property type="entry name" value="NUCLEOLAR PROTEIN 6"/>
    <property type="match status" value="1"/>
</dbReference>
<feature type="compositionally biased region" description="Low complexity" evidence="3">
    <location>
        <begin position="71"/>
        <end position="81"/>
    </location>
</feature>
<keyword evidence="1 2" id="KW-0694">RNA-binding</keyword>
<dbReference type="OrthoDB" id="167718at2759"/>
<evidence type="ECO:0000259" key="4">
    <source>
        <dbReference type="PROSITE" id="PS50102"/>
    </source>
</evidence>
<dbReference type="InterPro" id="IPR035979">
    <property type="entry name" value="RBD_domain_sf"/>
</dbReference>
<feature type="compositionally biased region" description="Basic and acidic residues" evidence="3">
    <location>
        <begin position="337"/>
        <end position="392"/>
    </location>
</feature>
<dbReference type="PROSITE" id="PS50102">
    <property type="entry name" value="RRM"/>
    <property type="match status" value="1"/>
</dbReference>
<dbReference type="CDD" id="cd12400">
    <property type="entry name" value="RRM_Nop6"/>
    <property type="match status" value="1"/>
</dbReference>
<name>A0A7C8IDM9_9PLEO</name>
<protein>
    <recommendedName>
        <fullName evidence="4">RRM domain-containing protein</fullName>
    </recommendedName>
</protein>
<comment type="caution">
    <text evidence="5">The sequence shown here is derived from an EMBL/GenBank/DDBJ whole genome shotgun (WGS) entry which is preliminary data.</text>
</comment>
<dbReference type="Pfam" id="PF00076">
    <property type="entry name" value="RRM_1"/>
    <property type="match status" value="1"/>
</dbReference>
<feature type="compositionally biased region" description="Basic and acidic residues" evidence="3">
    <location>
        <begin position="203"/>
        <end position="217"/>
    </location>
</feature>
<gene>
    <name evidence="5" type="ORF">BDV95DRAFT_663841</name>
</gene>
<dbReference type="GO" id="GO:0019843">
    <property type="term" value="F:rRNA binding"/>
    <property type="evidence" value="ECO:0007669"/>
    <property type="project" value="TreeGrafter"/>
</dbReference>
<dbReference type="InterPro" id="IPR000504">
    <property type="entry name" value="RRM_dom"/>
</dbReference>
<reference evidence="5 6" key="1">
    <citation type="submission" date="2020-01" db="EMBL/GenBank/DDBJ databases">
        <authorList>
            <consortium name="DOE Joint Genome Institute"/>
            <person name="Haridas S."/>
            <person name="Albert R."/>
            <person name="Binder M."/>
            <person name="Bloem J."/>
            <person name="Labutti K."/>
            <person name="Salamov A."/>
            <person name="Andreopoulos B."/>
            <person name="Baker S.E."/>
            <person name="Barry K."/>
            <person name="Bills G."/>
            <person name="Bluhm B.H."/>
            <person name="Cannon C."/>
            <person name="Castanera R."/>
            <person name="Culley D.E."/>
            <person name="Daum C."/>
            <person name="Ezra D."/>
            <person name="Gonzalez J.B."/>
            <person name="Henrissat B."/>
            <person name="Kuo A."/>
            <person name="Liang C."/>
            <person name="Lipzen A."/>
            <person name="Lutzoni F."/>
            <person name="Magnuson J."/>
            <person name="Mondo S."/>
            <person name="Nolan M."/>
            <person name="Ohm R."/>
            <person name="Pangilinan J."/>
            <person name="Park H.-J.H."/>
            <person name="Ramirez L."/>
            <person name="Alfaro M."/>
            <person name="Sun H."/>
            <person name="Tritt A."/>
            <person name="Yoshinaga Y."/>
            <person name="Zwiers L.-H.L."/>
            <person name="Turgeon B.G."/>
            <person name="Goodwin S.B."/>
            <person name="Spatafora J.W."/>
            <person name="Crous P.W."/>
            <person name="Grigoriev I.V."/>
        </authorList>
    </citation>
    <scope>NUCLEOTIDE SEQUENCE [LARGE SCALE GENOMIC DNA]</scope>
    <source>
        <strain evidence="5 6">CBS 611.86</strain>
    </source>
</reference>
<evidence type="ECO:0000313" key="6">
    <source>
        <dbReference type="Proteomes" id="UP000481861"/>
    </source>
</evidence>
<feature type="compositionally biased region" description="Basic residues" evidence="3">
    <location>
        <begin position="140"/>
        <end position="152"/>
    </location>
</feature>
<feature type="compositionally biased region" description="Polar residues" evidence="3">
    <location>
        <begin position="107"/>
        <end position="119"/>
    </location>
</feature>
<keyword evidence="6" id="KW-1185">Reference proteome</keyword>
<organism evidence="5 6">
    <name type="scientific">Massariosphaeria phaeospora</name>
    <dbReference type="NCBI Taxonomy" id="100035"/>
    <lineage>
        <taxon>Eukaryota</taxon>
        <taxon>Fungi</taxon>
        <taxon>Dikarya</taxon>
        <taxon>Ascomycota</taxon>
        <taxon>Pezizomycotina</taxon>
        <taxon>Dothideomycetes</taxon>
        <taxon>Pleosporomycetidae</taxon>
        <taxon>Pleosporales</taxon>
        <taxon>Pleosporales incertae sedis</taxon>
        <taxon>Massariosphaeria</taxon>
    </lineage>
</organism>
<dbReference type="PANTHER" id="PTHR23236">
    <property type="entry name" value="EUKARYOTIC TRANSLATION INITIATION FACTOR 4B/4H"/>
    <property type="match status" value="1"/>
</dbReference>
<evidence type="ECO:0000256" key="3">
    <source>
        <dbReference type="SAM" id="MobiDB-lite"/>
    </source>
</evidence>
<dbReference type="InterPro" id="IPR012677">
    <property type="entry name" value="Nucleotide-bd_a/b_plait_sf"/>
</dbReference>
<feature type="region of interest" description="Disordered" evidence="3">
    <location>
        <begin position="321"/>
        <end position="426"/>
    </location>
</feature>
<dbReference type="FunFam" id="3.30.70.330:FF:000376">
    <property type="entry name" value="Putative RNA binding protein"/>
    <property type="match status" value="1"/>
</dbReference>
<accession>A0A7C8IDM9</accession>
<evidence type="ECO:0000256" key="2">
    <source>
        <dbReference type="PROSITE-ProRule" id="PRU00176"/>
    </source>
</evidence>
<feature type="domain" description="RRM" evidence="4">
    <location>
        <begin position="247"/>
        <end position="331"/>
    </location>
</feature>
<proteinExistence type="predicted"/>
<evidence type="ECO:0000313" key="5">
    <source>
        <dbReference type="EMBL" id="KAF2877009.1"/>
    </source>
</evidence>
<dbReference type="SUPFAM" id="SSF54928">
    <property type="entry name" value="RNA-binding domain, RBD"/>
    <property type="match status" value="1"/>
</dbReference>
<dbReference type="Gene3D" id="3.30.70.330">
    <property type="match status" value="1"/>
</dbReference>
<sequence length="426" mass="47580">MARTDEKKENKRKRQNDEGDALGEAKKTKKSKKSSPAEEVAIAENGIVESKKERKERKKDKKRNESEASEDVAAADTAVETKASKKPKKSKKSRDQDEAAPEAATAESKSNTGDTSLQQDFIRFGDEPMPDATNGAASKDKKKSKKDKKDKKSKSAKEEQQEPVVEESNTTEPVKENGAAPETLDDTVEGATSKKEKKKSKKDKSSKAKESDPKEQPVVETNGTEAASEEDPKAETDDTTAAKKGRFIVFVGNLPFTATKEQVEAHFEKIEPAAVRLQTDKFTKKPKGTAFVEFDRFERMETCLKKYHHSIFAEGNKKKEGRKINVELSAGGGGNSENRKSKILAKNDKLHDERQRDREKRAEVEAKQQERKEKKDKKDARQKGAKKDEPAKGTEAPAEENVGIHPSRLAMMSKPVPAWKQRHEQY</sequence>
<evidence type="ECO:0000256" key="1">
    <source>
        <dbReference type="ARBA" id="ARBA00022884"/>
    </source>
</evidence>
<dbReference type="AlphaFoldDB" id="A0A7C8IDM9"/>
<feature type="region of interest" description="Disordered" evidence="3">
    <location>
        <begin position="1"/>
        <end position="242"/>
    </location>
</feature>